<reference evidence="3 4" key="1">
    <citation type="submission" date="2018-03" db="EMBL/GenBank/DDBJ databases">
        <title>The draft genome of Zobellella taiwanensis JCM 13381.</title>
        <authorList>
            <person name="Liu L."/>
            <person name="Li L."/>
            <person name="Wang T."/>
            <person name="Zhang X."/>
            <person name="Liang L."/>
        </authorList>
    </citation>
    <scope>NUCLEOTIDE SEQUENCE [LARGE SCALE GENOMIC DNA]</scope>
    <source>
        <strain evidence="3 4">JCM 13381</strain>
    </source>
</reference>
<keyword evidence="1" id="KW-0059">Arsenical resistance</keyword>
<dbReference type="SUPFAM" id="SSF52788">
    <property type="entry name" value="Phosphotyrosine protein phosphatases I"/>
    <property type="match status" value="1"/>
</dbReference>
<evidence type="ECO:0000313" key="3">
    <source>
        <dbReference type="EMBL" id="PSJ42488.1"/>
    </source>
</evidence>
<proteinExistence type="predicted"/>
<feature type="domain" description="Phosphotyrosine protein phosphatase I" evidence="2">
    <location>
        <begin position="2"/>
        <end position="129"/>
    </location>
</feature>
<comment type="caution">
    <text evidence="3">The sequence shown here is derived from an EMBL/GenBank/DDBJ whole genome shotgun (WGS) entry which is preliminary data.</text>
</comment>
<dbReference type="Proteomes" id="UP000242181">
    <property type="component" value="Unassembled WGS sequence"/>
</dbReference>
<dbReference type="InterPro" id="IPR023485">
    <property type="entry name" value="Ptyr_pPase"/>
</dbReference>
<organism evidence="3 4">
    <name type="scientific">Zobellella taiwanensis</name>
    <dbReference type="NCBI Taxonomy" id="347535"/>
    <lineage>
        <taxon>Bacteria</taxon>
        <taxon>Pseudomonadati</taxon>
        <taxon>Pseudomonadota</taxon>
        <taxon>Gammaproteobacteria</taxon>
        <taxon>Aeromonadales</taxon>
        <taxon>Aeromonadaceae</taxon>
        <taxon>Zobellella</taxon>
    </lineage>
</organism>
<dbReference type="AlphaFoldDB" id="A0A2P7QWY6"/>
<dbReference type="RefSeq" id="WP_106453461.1">
    <property type="nucleotide sequence ID" value="NZ_PXYH01000011.1"/>
</dbReference>
<dbReference type="SMART" id="SM00226">
    <property type="entry name" value="LMWPc"/>
    <property type="match status" value="1"/>
</dbReference>
<evidence type="ECO:0000259" key="2">
    <source>
        <dbReference type="SMART" id="SM00226"/>
    </source>
</evidence>
<dbReference type="OrthoDB" id="9793058at2"/>
<sequence>MTRVLFVCHSNAVCSPIAEALLRHLAADRYDAASVGVVPAPAIDANALAALHRLHVDTQGLHNKGLDSIADQYFDIVISLCEQAEDAARAIPADRFMAWHFDDAHCCSQPEANKVVHEIYERIKLLVLVQDRQEKSLW</sequence>
<evidence type="ECO:0000256" key="1">
    <source>
        <dbReference type="ARBA" id="ARBA00022849"/>
    </source>
</evidence>
<dbReference type="InterPro" id="IPR036196">
    <property type="entry name" value="Ptyr_pPase_sf"/>
</dbReference>
<protein>
    <submittedName>
        <fullName evidence="3">ArsR family transcriptional regulator</fullName>
    </submittedName>
</protein>
<dbReference type="Gene3D" id="3.40.50.2300">
    <property type="match status" value="1"/>
</dbReference>
<dbReference type="Pfam" id="PF01451">
    <property type="entry name" value="LMWPc"/>
    <property type="match status" value="1"/>
</dbReference>
<name>A0A2P7QWY6_9GAMM</name>
<dbReference type="PANTHER" id="PTHR43428:SF1">
    <property type="entry name" value="ARSENATE REDUCTASE"/>
    <property type="match status" value="1"/>
</dbReference>
<dbReference type="GO" id="GO:0046685">
    <property type="term" value="P:response to arsenic-containing substance"/>
    <property type="evidence" value="ECO:0007669"/>
    <property type="project" value="UniProtKB-KW"/>
</dbReference>
<gene>
    <name evidence="3" type="ORF">C7I36_09395</name>
</gene>
<evidence type="ECO:0000313" key="4">
    <source>
        <dbReference type="Proteomes" id="UP000242181"/>
    </source>
</evidence>
<accession>A0A2P7QWY6</accession>
<dbReference type="PANTHER" id="PTHR43428">
    <property type="entry name" value="ARSENATE REDUCTASE"/>
    <property type="match status" value="1"/>
</dbReference>
<keyword evidence="4" id="KW-1185">Reference proteome</keyword>
<dbReference type="EMBL" id="PXYH01000011">
    <property type="protein sequence ID" value="PSJ42488.1"/>
    <property type="molecule type" value="Genomic_DNA"/>
</dbReference>